<dbReference type="RefSeq" id="WP_113961459.1">
    <property type="nucleotide sequence ID" value="NZ_QNRR01000013.1"/>
</dbReference>
<comment type="caution">
    <text evidence="1">The sequence shown here is derived from an EMBL/GenBank/DDBJ whole genome shotgun (WGS) entry which is preliminary data.</text>
</comment>
<dbReference type="PROSITE" id="PS51318">
    <property type="entry name" value="TAT"/>
    <property type="match status" value="1"/>
</dbReference>
<gene>
    <name evidence="1" type="ORF">DES53_113149</name>
</gene>
<dbReference type="InterPro" id="IPR006311">
    <property type="entry name" value="TAT_signal"/>
</dbReference>
<dbReference type="Pfam" id="PF07394">
    <property type="entry name" value="DUF1501"/>
    <property type="match status" value="1"/>
</dbReference>
<proteinExistence type="predicted"/>
<evidence type="ECO:0000313" key="1">
    <source>
        <dbReference type="EMBL" id="RBP37766.1"/>
    </source>
</evidence>
<dbReference type="Proteomes" id="UP000253426">
    <property type="component" value="Unassembled WGS sequence"/>
</dbReference>
<sequence>MIGSHTTRRQLLSRLGLGFGGMAFSSLLAGNASSHDNLAAMPAGNALPGLPHFAPQAKRVIFLFMSGGPSHVDSFDYKPELQKLQGQSLPDSFRKGRQSLPGMSGNQTLFQLKGSSHPFTRCGQSGAWVSNAFPHIARVADELCFVKSMVSESVNHDPAITFIQTGSPIAGRPSAGSWIQYGLGRENENLPAFIVLISRRSVDQPLSSKLWGSGFLPARYDGVQLRASKDPVLYLSDPPGIPREANRRMLDGLKELQSVQPGTAVSADADARWESYEMAFRMQTAIPDVMDLSKEQSHVFDLYGPDSRTPGTFAANCLQARRLAERGVRFIQLFHPGWDQHSNMEQDFPISSREVDQASAALIMDLKERGMLKDTLVVWGGEFGRTPYLQGRVGKGDKGGRDHHPNCFTFWMAGGGIKPGITHGESDELGYHVAQTPVHVHDFHATMLHLLGINHERFTYHFQGRDFRLTDVSGTVVKDILSKAASHGV</sequence>
<reference evidence="1 2" key="1">
    <citation type="submission" date="2018-06" db="EMBL/GenBank/DDBJ databases">
        <title>Genomic Encyclopedia of Type Strains, Phase IV (KMG-IV): sequencing the most valuable type-strain genomes for metagenomic binning, comparative biology and taxonomic classification.</title>
        <authorList>
            <person name="Goeker M."/>
        </authorList>
    </citation>
    <scope>NUCLEOTIDE SEQUENCE [LARGE SCALE GENOMIC DNA]</scope>
    <source>
        <strain evidence="1 2">DSM 25532</strain>
    </source>
</reference>
<dbReference type="AlphaFoldDB" id="A0A366H876"/>
<protein>
    <submittedName>
        <fullName evidence="1">Uncharacterized protein DUF1501</fullName>
    </submittedName>
</protein>
<keyword evidence="2" id="KW-1185">Reference proteome</keyword>
<evidence type="ECO:0000313" key="2">
    <source>
        <dbReference type="Proteomes" id="UP000253426"/>
    </source>
</evidence>
<dbReference type="PANTHER" id="PTHR43737:SF1">
    <property type="entry name" value="DUF1501 DOMAIN-CONTAINING PROTEIN"/>
    <property type="match status" value="1"/>
</dbReference>
<dbReference type="OrthoDB" id="9783759at2"/>
<dbReference type="EMBL" id="QNRR01000013">
    <property type="protein sequence ID" value="RBP37766.1"/>
    <property type="molecule type" value="Genomic_DNA"/>
</dbReference>
<dbReference type="SUPFAM" id="SSF53649">
    <property type="entry name" value="Alkaline phosphatase-like"/>
    <property type="match status" value="1"/>
</dbReference>
<dbReference type="PANTHER" id="PTHR43737">
    <property type="entry name" value="BLL7424 PROTEIN"/>
    <property type="match status" value="1"/>
</dbReference>
<organism evidence="1 2">
    <name type="scientific">Roseimicrobium gellanilyticum</name>
    <dbReference type="NCBI Taxonomy" id="748857"/>
    <lineage>
        <taxon>Bacteria</taxon>
        <taxon>Pseudomonadati</taxon>
        <taxon>Verrucomicrobiota</taxon>
        <taxon>Verrucomicrobiia</taxon>
        <taxon>Verrucomicrobiales</taxon>
        <taxon>Verrucomicrobiaceae</taxon>
        <taxon>Roseimicrobium</taxon>
    </lineage>
</organism>
<dbReference type="Gene3D" id="3.40.720.10">
    <property type="entry name" value="Alkaline Phosphatase, subunit A"/>
    <property type="match status" value="1"/>
</dbReference>
<dbReference type="InterPro" id="IPR017850">
    <property type="entry name" value="Alkaline_phosphatase_core_sf"/>
</dbReference>
<dbReference type="InterPro" id="IPR010869">
    <property type="entry name" value="DUF1501"/>
</dbReference>
<accession>A0A366H876</accession>
<name>A0A366H876_9BACT</name>